<keyword evidence="2" id="KW-1185">Reference proteome</keyword>
<dbReference type="AlphaFoldDB" id="W6JZ63"/>
<evidence type="ECO:0000313" key="1">
    <source>
        <dbReference type="EMBL" id="CCH74442.1"/>
    </source>
</evidence>
<evidence type="ECO:0000313" key="2">
    <source>
        <dbReference type="Proteomes" id="UP000035763"/>
    </source>
</evidence>
<name>W6JZ63_9MICO</name>
<reference evidence="1 2" key="1">
    <citation type="journal article" date="2013" name="ISME J.">
        <title>A metabolic model for members of the genus Tetrasphaera involved in enhanced biological phosphorus removal.</title>
        <authorList>
            <person name="Kristiansen R."/>
            <person name="Nguyen H.T.T."/>
            <person name="Saunders A.M."/>
            <person name="Nielsen J.L."/>
            <person name="Wimmer R."/>
            <person name="Le V.Q."/>
            <person name="McIlroy S.J."/>
            <person name="Petrovski S."/>
            <person name="Seviour R.J."/>
            <person name="Calteau A."/>
            <person name="Nielsen K.L."/>
            <person name="Nielsen P.H."/>
        </authorList>
    </citation>
    <scope>NUCLEOTIDE SEQUENCE [LARGE SCALE GENOMIC DNA]</scope>
    <source>
        <strain evidence="1 2">Ben110</strain>
    </source>
</reference>
<organism evidence="1 2">
    <name type="scientific">Nostocoides australiense Ben110</name>
    <dbReference type="NCBI Taxonomy" id="1193182"/>
    <lineage>
        <taxon>Bacteria</taxon>
        <taxon>Bacillati</taxon>
        <taxon>Actinomycetota</taxon>
        <taxon>Actinomycetes</taxon>
        <taxon>Micrococcales</taxon>
        <taxon>Intrasporangiaceae</taxon>
        <taxon>Nostocoides</taxon>
    </lineage>
</organism>
<dbReference type="InterPro" id="IPR058915">
    <property type="entry name" value="AcrVA2-like"/>
</dbReference>
<dbReference type="EMBL" id="CAJA01000384">
    <property type="protein sequence ID" value="CCH74442.1"/>
    <property type="molecule type" value="Genomic_DNA"/>
</dbReference>
<proteinExistence type="predicted"/>
<comment type="caution">
    <text evidence="1">The sequence shown here is derived from an EMBL/GenBank/DDBJ whole genome shotgun (WGS) entry which is preliminary data.</text>
</comment>
<dbReference type="Proteomes" id="UP000035763">
    <property type="component" value="Unassembled WGS sequence"/>
</dbReference>
<gene>
    <name evidence="1" type="ORF">BN11_4440002</name>
</gene>
<accession>W6JZ63</accession>
<dbReference type="Pfam" id="PF26125">
    <property type="entry name" value="AcrVA2-like"/>
    <property type="match status" value="1"/>
</dbReference>
<sequence>MRGGPSVTERERRIVTGIQESRDFQTKIQLGELYWVTGPMTTLALEAAATMPPFVVDEEMPCPNGLIAYADGLPALPHPGGQEGVTRVRLMTWVRAGGKVVVQTFAAGTDAPDDARRRWHAAGIGALRWYTVATTDLTVGQEVDEERLTPTERACVFLLGATWHLMQMPTLAEPRTQQAGSDKKGRTPRGRTPVQLIDLRRLAERHTETDESGRHYTHRFVVRGHWRRQPHGPGRSQVRLQFIEPHIKGPAGAPLLTTRDHVNVWRR</sequence>
<protein>
    <submittedName>
        <fullName evidence="1">Uncharacterized protein</fullName>
    </submittedName>
</protein>
<dbReference type="STRING" id="1193182.BN11_4440002"/>